<gene>
    <name evidence="2" type="ORF">LLUT_LOCUS356</name>
</gene>
<protein>
    <submittedName>
        <fullName evidence="2">Uncharacterized protein</fullName>
    </submittedName>
</protein>
<evidence type="ECO:0000313" key="2">
    <source>
        <dbReference type="EMBL" id="CAL0299296.1"/>
    </source>
</evidence>
<keyword evidence="3" id="KW-1185">Reference proteome</keyword>
<evidence type="ECO:0000256" key="1">
    <source>
        <dbReference type="SAM" id="MobiDB-lite"/>
    </source>
</evidence>
<evidence type="ECO:0000313" key="3">
    <source>
        <dbReference type="Proteomes" id="UP001497480"/>
    </source>
</evidence>
<dbReference type="Proteomes" id="UP001497480">
    <property type="component" value="Unassembled WGS sequence"/>
</dbReference>
<accession>A0AAV1VQX7</accession>
<sequence>MRIGCPQFQSGKASLVADRAQVPLKGELERVIAPSCPDRVAPRSTVGESCCLGMQPHWGGKRMGAGDVPRSNVEQREPASNRLRASTEVNCDGGPSLGCRHARVDVITVIKIIDKNS</sequence>
<name>A0AAV1VQX7_LUPLU</name>
<dbReference type="EMBL" id="CAXHTB010000001">
    <property type="protein sequence ID" value="CAL0299296.1"/>
    <property type="molecule type" value="Genomic_DNA"/>
</dbReference>
<feature type="region of interest" description="Disordered" evidence="1">
    <location>
        <begin position="61"/>
        <end position="88"/>
    </location>
</feature>
<organism evidence="2 3">
    <name type="scientific">Lupinus luteus</name>
    <name type="common">European yellow lupine</name>
    <dbReference type="NCBI Taxonomy" id="3873"/>
    <lineage>
        <taxon>Eukaryota</taxon>
        <taxon>Viridiplantae</taxon>
        <taxon>Streptophyta</taxon>
        <taxon>Embryophyta</taxon>
        <taxon>Tracheophyta</taxon>
        <taxon>Spermatophyta</taxon>
        <taxon>Magnoliopsida</taxon>
        <taxon>eudicotyledons</taxon>
        <taxon>Gunneridae</taxon>
        <taxon>Pentapetalae</taxon>
        <taxon>rosids</taxon>
        <taxon>fabids</taxon>
        <taxon>Fabales</taxon>
        <taxon>Fabaceae</taxon>
        <taxon>Papilionoideae</taxon>
        <taxon>50 kb inversion clade</taxon>
        <taxon>genistoids sensu lato</taxon>
        <taxon>core genistoids</taxon>
        <taxon>Genisteae</taxon>
        <taxon>Lupinus</taxon>
    </lineage>
</organism>
<comment type="caution">
    <text evidence="2">The sequence shown here is derived from an EMBL/GenBank/DDBJ whole genome shotgun (WGS) entry which is preliminary data.</text>
</comment>
<proteinExistence type="predicted"/>
<reference evidence="2 3" key="1">
    <citation type="submission" date="2024-03" db="EMBL/GenBank/DDBJ databases">
        <authorList>
            <person name="Martinez-Hernandez J."/>
        </authorList>
    </citation>
    <scope>NUCLEOTIDE SEQUENCE [LARGE SCALE GENOMIC DNA]</scope>
</reference>
<dbReference type="AlphaFoldDB" id="A0AAV1VQX7"/>